<dbReference type="EMBL" id="KJ831044">
    <property type="protein sequence ID" value="AIU47699.1"/>
    <property type="molecule type" value="mRNA"/>
</dbReference>
<evidence type="ECO:0000313" key="1">
    <source>
        <dbReference type="EMBL" id="AIU47699.1"/>
    </source>
</evidence>
<reference evidence="1" key="1">
    <citation type="journal article" date="2015" name="Anticancer Res.">
        <title>Identification, Molecular Characterization and Alternative Splicing of Three Novel Members of the Canine Kallikrein (Klk)-related Peptidase Family.</title>
        <authorList>
            <person name="Angelopoulou K."/>
            <person name="Karagiannis G.S."/>
        </authorList>
    </citation>
    <scope>NUCLEOTIDE SEQUENCE</scope>
</reference>
<protein>
    <submittedName>
        <fullName evidence="1">Kallikrein-related peptidase 13 splice variant 2</fullName>
    </submittedName>
</protein>
<accession>A0A097PIM4</accession>
<sequence length="18" mass="1877">MWPLVAAIAFLMVALSSG</sequence>
<dbReference type="AlphaFoldDB" id="A0A097PIM4"/>
<name>A0A097PIM4_CANLF</name>
<organism evidence="1">
    <name type="scientific">Canis lupus familiaris</name>
    <name type="common">Dog</name>
    <name type="synonym">Canis familiaris</name>
    <dbReference type="NCBI Taxonomy" id="9615"/>
    <lineage>
        <taxon>Eukaryota</taxon>
        <taxon>Metazoa</taxon>
        <taxon>Chordata</taxon>
        <taxon>Craniata</taxon>
        <taxon>Vertebrata</taxon>
        <taxon>Euteleostomi</taxon>
        <taxon>Mammalia</taxon>
        <taxon>Eutheria</taxon>
        <taxon>Laurasiatheria</taxon>
        <taxon>Carnivora</taxon>
        <taxon>Caniformia</taxon>
        <taxon>Canidae</taxon>
        <taxon>Canis</taxon>
    </lineage>
</organism>
<dbReference type="Bgee" id="ENSCAFG00000002883">
    <property type="expression patterns" value="Expressed in nose and 28 other cell types or tissues"/>
</dbReference>
<evidence type="ECO:0000313" key="2">
    <source>
        <dbReference type="VGNC" id="VGNC:42480"/>
    </source>
</evidence>
<gene>
    <name evidence="2" type="primary">KLK13</name>
</gene>
<dbReference type="VGNC" id="VGNC:42480">
    <property type="gene designation" value="KLK13"/>
</dbReference>
<proteinExistence type="evidence at transcript level"/>